<organism evidence="1 2">
    <name type="scientific">Bacillus mesophilum</name>
    <dbReference type="NCBI Taxonomy" id="1071718"/>
    <lineage>
        <taxon>Bacteria</taxon>
        <taxon>Bacillati</taxon>
        <taxon>Bacillota</taxon>
        <taxon>Bacilli</taxon>
        <taxon>Bacillales</taxon>
        <taxon>Bacillaceae</taxon>
        <taxon>Bacillus</taxon>
    </lineage>
</organism>
<dbReference type="InterPro" id="IPR010064">
    <property type="entry name" value="HK97-gp10_tail"/>
</dbReference>
<keyword evidence="2" id="KW-1185">Reference proteome</keyword>
<dbReference type="OrthoDB" id="1696709at2"/>
<name>A0A7V7RNW9_9BACI</name>
<dbReference type="Proteomes" id="UP000441354">
    <property type="component" value="Unassembled WGS sequence"/>
</dbReference>
<dbReference type="Pfam" id="PF04883">
    <property type="entry name" value="HK97-gp10_like"/>
    <property type="match status" value="1"/>
</dbReference>
<sequence>MTSVDNISQEIMRQLRVYANGVRDDVEEITEDVADELVSELRTDPTPELTGDYRKGWRAKRVGNKFIIHNATDYQLTHLLEKGHAKKGGGRVPAYPHIRPAEQRAIDEFLRKLEAVLGP</sequence>
<reference evidence="1 2" key="1">
    <citation type="journal article" date="2014" name="Arch. Microbiol.">
        <title>Bacillus mesophilum sp. nov., strain IITR-54T, a novel 4-chlorobiphenyl dechlorinating bacterium.</title>
        <authorList>
            <person name="Manickam N."/>
            <person name="Singh N.K."/>
            <person name="Bajaj A."/>
            <person name="Kumar R.M."/>
            <person name="Kaur G."/>
            <person name="Kaur N."/>
            <person name="Bala M."/>
            <person name="Kumar A."/>
            <person name="Mayilraj S."/>
        </authorList>
    </citation>
    <scope>NUCLEOTIDE SEQUENCE [LARGE SCALE GENOMIC DNA]</scope>
    <source>
        <strain evidence="1 2">IITR-54</strain>
    </source>
</reference>
<accession>A0A7V7RNW9</accession>
<dbReference type="EMBL" id="WBOT01000002">
    <property type="protein sequence ID" value="KAB2334260.1"/>
    <property type="molecule type" value="Genomic_DNA"/>
</dbReference>
<protein>
    <submittedName>
        <fullName evidence="1">HK97 gp10 family phage protein</fullName>
    </submittedName>
</protein>
<dbReference type="AlphaFoldDB" id="A0A7V7RNW9"/>
<proteinExistence type="predicted"/>
<gene>
    <name evidence="1" type="ORF">F7732_09320</name>
</gene>
<evidence type="ECO:0000313" key="2">
    <source>
        <dbReference type="Proteomes" id="UP000441354"/>
    </source>
</evidence>
<evidence type="ECO:0000313" key="1">
    <source>
        <dbReference type="EMBL" id="KAB2334260.1"/>
    </source>
</evidence>
<comment type="caution">
    <text evidence="1">The sequence shown here is derived from an EMBL/GenBank/DDBJ whole genome shotgun (WGS) entry which is preliminary data.</text>
</comment>